<evidence type="ECO:0000313" key="2">
    <source>
        <dbReference type="EMBL" id="MBA9087913.1"/>
    </source>
</evidence>
<feature type="transmembrane region" description="Helical" evidence="1">
    <location>
        <begin position="45"/>
        <end position="65"/>
    </location>
</feature>
<dbReference type="Proteomes" id="UP000567067">
    <property type="component" value="Unassembled WGS sequence"/>
</dbReference>
<name>A0A7W3SXG1_9BACL</name>
<dbReference type="EMBL" id="JACJIP010000038">
    <property type="protein sequence ID" value="MBA9087913.1"/>
    <property type="molecule type" value="Genomic_DNA"/>
</dbReference>
<proteinExistence type="predicted"/>
<evidence type="ECO:0000313" key="3">
    <source>
        <dbReference type="Proteomes" id="UP000567067"/>
    </source>
</evidence>
<keyword evidence="1" id="KW-0812">Transmembrane</keyword>
<protein>
    <submittedName>
        <fullName evidence="2">Uncharacterized protein</fullName>
    </submittedName>
</protein>
<dbReference type="RefSeq" id="WP_246334640.1">
    <property type="nucleotide sequence ID" value="NZ_JACJIP010000038.1"/>
</dbReference>
<keyword evidence="1" id="KW-1133">Transmembrane helix</keyword>
<keyword evidence="3" id="KW-1185">Reference proteome</keyword>
<reference evidence="2 3" key="1">
    <citation type="submission" date="2020-08" db="EMBL/GenBank/DDBJ databases">
        <title>Genomic Encyclopedia of Type Strains, Phase III (KMG-III): the genomes of soil and plant-associated and newly described type strains.</title>
        <authorList>
            <person name="Whitman W."/>
        </authorList>
    </citation>
    <scope>NUCLEOTIDE SEQUENCE [LARGE SCALE GENOMIC DNA]</scope>
    <source>
        <strain evidence="2 3">CECT 8693</strain>
    </source>
</reference>
<accession>A0A7W3SXG1</accession>
<evidence type="ECO:0000256" key="1">
    <source>
        <dbReference type="SAM" id="Phobius"/>
    </source>
</evidence>
<gene>
    <name evidence="2" type="ORF">FHR92_004406</name>
</gene>
<keyword evidence="1" id="KW-0472">Membrane</keyword>
<organism evidence="2 3">
    <name type="scientific">Fontibacillus solani</name>
    <dbReference type="NCBI Taxonomy" id="1572857"/>
    <lineage>
        <taxon>Bacteria</taxon>
        <taxon>Bacillati</taxon>
        <taxon>Bacillota</taxon>
        <taxon>Bacilli</taxon>
        <taxon>Bacillales</taxon>
        <taxon>Paenibacillaceae</taxon>
        <taxon>Fontibacillus</taxon>
    </lineage>
</organism>
<feature type="transmembrane region" description="Helical" evidence="1">
    <location>
        <begin position="21"/>
        <end position="39"/>
    </location>
</feature>
<sequence length="72" mass="7791">MLRFSLRKFAEILYCEQKYNLISKMYMIAVGASLGGWAINISGATAAILGASILILLCAIASPAIERLRTKA</sequence>
<dbReference type="AlphaFoldDB" id="A0A7W3SXG1"/>
<comment type="caution">
    <text evidence="2">The sequence shown here is derived from an EMBL/GenBank/DDBJ whole genome shotgun (WGS) entry which is preliminary data.</text>
</comment>